<dbReference type="InterPro" id="IPR011990">
    <property type="entry name" value="TPR-like_helical_dom_sf"/>
</dbReference>
<proteinExistence type="predicted"/>
<dbReference type="SUPFAM" id="SSF48452">
    <property type="entry name" value="TPR-like"/>
    <property type="match status" value="1"/>
</dbReference>
<protein>
    <submittedName>
        <fullName evidence="2">ATP-binding protein</fullName>
    </submittedName>
</protein>
<keyword evidence="2" id="KW-0547">Nucleotide-binding</keyword>
<dbReference type="Gene3D" id="3.40.50.300">
    <property type="entry name" value="P-loop containing nucleotide triphosphate hydrolases"/>
    <property type="match status" value="1"/>
</dbReference>
<dbReference type="SUPFAM" id="SSF52540">
    <property type="entry name" value="P-loop containing nucleoside triphosphate hydrolases"/>
    <property type="match status" value="1"/>
</dbReference>
<reference evidence="3" key="1">
    <citation type="journal article" date="2019" name="Int. J. Syst. Evol. Microbiol.">
        <title>The Global Catalogue of Microorganisms (GCM) 10K type strain sequencing project: providing services to taxonomists for standard genome sequencing and annotation.</title>
        <authorList>
            <consortium name="The Broad Institute Genomics Platform"/>
            <consortium name="The Broad Institute Genome Sequencing Center for Infectious Disease"/>
            <person name="Wu L."/>
            <person name="Ma J."/>
        </authorList>
    </citation>
    <scope>NUCLEOTIDE SEQUENCE [LARGE SCALE GENOMIC DNA]</scope>
    <source>
        <strain evidence="3">KCTC 12848</strain>
    </source>
</reference>
<feature type="region of interest" description="Disordered" evidence="1">
    <location>
        <begin position="1"/>
        <end position="28"/>
    </location>
</feature>
<organism evidence="2 3">
    <name type="scientific">Saccharothrix xinjiangensis</name>
    <dbReference type="NCBI Taxonomy" id="204798"/>
    <lineage>
        <taxon>Bacteria</taxon>
        <taxon>Bacillati</taxon>
        <taxon>Actinomycetota</taxon>
        <taxon>Actinomycetes</taxon>
        <taxon>Pseudonocardiales</taxon>
        <taxon>Pseudonocardiaceae</taxon>
        <taxon>Saccharothrix</taxon>
    </lineage>
</organism>
<dbReference type="PANTHER" id="PTHR47691">
    <property type="entry name" value="REGULATOR-RELATED"/>
    <property type="match status" value="1"/>
</dbReference>
<feature type="compositionally biased region" description="Polar residues" evidence="1">
    <location>
        <begin position="10"/>
        <end position="27"/>
    </location>
</feature>
<evidence type="ECO:0000256" key="1">
    <source>
        <dbReference type="SAM" id="MobiDB-lite"/>
    </source>
</evidence>
<dbReference type="PANTHER" id="PTHR47691:SF3">
    <property type="entry name" value="HTH-TYPE TRANSCRIPTIONAL REGULATOR RV0890C-RELATED"/>
    <property type="match status" value="1"/>
</dbReference>
<name>A0ABV9XX87_9PSEU</name>
<accession>A0ABV9XX87</accession>
<keyword evidence="3" id="KW-1185">Reference proteome</keyword>
<dbReference type="Proteomes" id="UP001595833">
    <property type="component" value="Unassembled WGS sequence"/>
</dbReference>
<dbReference type="SMART" id="SM00028">
    <property type="entry name" value="TPR"/>
    <property type="match status" value="5"/>
</dbReference>
<evidence type="ECO:0000313" key="2">
    <source>
        <dbReference type="EMBL" id="MFC5054052.1"/>
    </source>
</evidence>
<dbReference type="RefSeq" id="WP_344042900.1">
    <property type="nucleotide sequence ID" value="NZ_BAAAKE010000038.1"/>
</dbReference>
<dbReference type="InterPro" id="IPR019734">
    <property type="entry name" value="TPR_rpt"/>
</dbReference>
<gene>
    <name evidence="2" type="ORF">ACFPFM_09815</name>
</gene>
<dbReference type="Gene3D" id="1.25.40.10">
    <property type="entry name" value="Tetratricopeptide repeat domain"/>
    <property type="match status" value="1"/>
</dbReference>
<keyword evidence="2" id="KW-0067">ATP-binding</keyword>
<sequence>MTGAGIGTSDGRSGTTRNDLSGSVLGTSIQSGSIQGGVHVHVAEPATGLPVPRQLPAPPAWFTGREAEFRELEAMRRGADPSRPTVAVITGPGGVGKTALSLRWANEVSADFPDGHLFVDLNGFSQDAPTDPGEAVGAFLRALGTPPDRVPVHLAEQTALYRSTTARKSLLIVLDNALSAAQARVLIPSSPTSLVVITSRSKLTGLMGDGARFLEVGPLAPASAFTLLANTVGRDRVAEERERAEDLVALCGGLPIAVRVAAARLLVRSRWSISRVRDELVDEQSRLAGLSPAGELSVRATFDLSYRMLESRTAALYRRLSLHPHGEFGLGVVSSVAQEDGRASETLVESLLQASLLEERAENRYSFHDLLRLHARHRLELDETAEERISSLRRIIEWYLATAMRADEVLTPYRRRLPYEFSVPPFDVVDFQDRSSALSWLEEERTNLVAAGRVAMDNGLAELAWHVSDVLWPLFLLKKHYRDRLEVDRRGVEAARAWGNAFAEADMLKRLGRVSTTARRFAEAEDHLRSSIAIWERLDDPRGVCDTRELLALLYRDTGRVDEALEQFTALVGANEELGAGRPLGLSLINAGTTLVEAERAAEALPHLERAVQVFAGLEQPDPYNQARAVVALASAHCRAGDHPAALRHGTRALEAMTALGSVHGQAEAHQVLGEVAHRTGRSTEARDHFASAERLFRSLGSPQADLLRKRVDSARPPNEE</sequence>
<dbReference type="GO" id="GO:0005524">
    <property type="term" value="F:ATP binding"/>
    <property type="evidence" value="ECO:0007669"/>
    <property type="project" value="UniProtKB-KW"/>
</dbReference>
<dbReference type="Pfam" id="PF13424">
    <property type="entry name" value="TPR_12"/>
    <property type="match status" value="2"/>
</dbReference>
<evidence type="ECO:0000313" key="3">
    <source>
        <dbReference type="Proteomes" id="UP001595833"/>
    </source>
</evidence>
<dbReference type="EMBL" id="JBHSJB010000007">
    <property type="protein sequence ID" value="MFC5054052.1"/>
    <property type="molecule type" value="Genomic_DNA"/>
</dbReference>
<comment type="caution">
    <text evidence="2">The sequence shown here is derived from an EMBL/GenBank/DDBJ whole genome shotgun (WGS) entry which is preliminary data.</text>
</comment>
<dbReference type="PRINTS" id="PR00364">
    <property type="entry name" value="DISEASERSIST"/>
</dbReference>
<dbReference type="InterPro" id="IPR027417">
    <property type="entry name" value="P-loop_NTPase"/>
</dbReference>